<accession>E0S5S4</accession>
<protein>
    <recommendedName>
        <fullName evidence="2">PH domain-containing protein</fullName>
    </recommendedName>
</protein>
<dbReference type="OrthoDB" id="2192194at2759"/>
<dbReference type="SUPFAM" id="SSF50729">
    <property type="entry name" value="PH domain-like"/>
    <property type="match status" value="1"/>
</dbReference>
<dbReference type="EMBL" id="CP001943">
    <property type="protein sequence ID" value="ADM11059.1"/>
    <property type="molecule type" value="Genomic_DNA"/>
</dbReference>
<gene>
    <name evidence="3" type="ORF">Eint_020600</name>
</gene>
<proteinExistence type="predicted"/>
<evidence type="ECO:0000313" key="4">
    <source>
        <dbReference type="Proteomes" id="UP000002313"/>
    </source>
</evidence>
<feature type="region of interest" description="Disordered" evidence="1">
    <location>
        <begin position="1"/>
        <end position="25"/>
    </location>
</feature>
<dbReference type="InterPro" id="IPR001849">
    <property type="entry name" value="PH_domain"/>
</dbReference>
<feature type="region of interest" description="Disordered" evidence="1">
    <location>
        <begin position="177"/>
        <end position="205"/>
    </location>
</feature>
<feature type="domain" description="PH" evidence="2">
    <location>
        <begin position="396"/>
        <end position="480"/>
    </location>
</feature>
<reference evidence="3 4" key="2">
    <citation type="journal article" date="2012" name="Proc. Natl. Acad. Sci. U.S.A.">
        <title>Gain and loss of multiple functionally related, horizontally transferred genes in the reduced genomes of two microsporidian parasites.</title>
        <authorList>
            <person name="Pombert J.-F."/>
            <person name="Selman M."/>
            <person name="Burki F."/>
            <person name="Bardell F.T."/>
            <person name="Farinelli L."/>
            <person name="Solter L.F."/>
            <person name="Whitman D.W."/>
            <person name="Weiss L.M."/>
            <person name="Corradi N."/>
            <person name="Keeling P.J."/>
        </authorList>
    </citation>
    <scope>NUCLEOTIDE SEQUENCE [LARGE SCALE GENOMIC DNA]</scope>
    <source>
        <strain evidence="3 4">ATCC 50506</strain>
    </source>
</reference>
<name>E0S5S4_ENCIT</name>
<evidence type="ECO:0000259" key="2">
    <source>
        <dbReference type="PROSITE" id="PS50003"/>
    </source>
</evidence>
<evidence type="ECO:0000313" key="3">
    <source>
        <dbReference type="EMBL" id="ADM11059.1"/>
    </source>
</evidence>
<sequence length="482" mass="53387">MGKDSLNSYLSPAAEEPEGKFRDARGLSMGSMDEKLRRINEEFKARACVGSGFVFNRNVKLESPANYFGKSKDFSNENGAADGIPKNNSGDVNSTKMRDGFIGGVIPWKVNSSGAMNRSPAHKDISKGSMVGMDLYKKSSIDFSSYGMNKGSVEDSINRGSKVGYVRSIASSSIFNREAPSNSGSFGNRRNRTSPSPFGKKEAQEEDLSVSKSVFSNPLSNASSLSLSSKTSYQGPSFLYTRTGKSPTFAPIDVMYVKSMSKPENTIEKPEGNLKGASHSWSETRNSQMASNLYAPGRKLTIYPQIRISNTVLCYEGSAETTKYYITVESDIKWIICKTIKDISTLFPGIRCATLANAMSPQDRRARDRAIEIALNSEMTDKQLQPFILSDISSTHLLRSSYLLMDKDGWKAYLFKFVGKALICYEKSRVYKIFLLSNCNVLPIGQVGFCLERSGEGVELYTTCEKERDAWVSDIKEYISRL</sequence>
<dbReference type="RefSeq" id="XP_003072419.1">
    <property type="nucleotide sequence ID" value="XM_003072373.1"/>
</dbReference>
<dbReference type="GeneID" id="9698764"/>
<dbReference type="HOGENOM" id="CLU_569899_0_0_1"/>
<dbReference type="KEGG" id="ein:Eint_020600"/>
<organism evidence="3 4">
    <name type="scientific">Encephalitozoon intestinalis (strain ATCC 50506)</name>
    <name type="common">Microsporidian parasite</name>
    <name type="synonym">Septata intestinalis</name>
    <dbReference type="NCBI Taxonomy" id="876142"/>
    <lineage>
        <taxon>Eukaryota</taxon>
        <taxon>Fungi</taxon>
        <taxon>Fungi incertae sedis</taxon>
        <taxon>Microsporidia</taxon>
        <taxon>Unikaryonidae</taxon>
        <taxon>Encephalitozoon</taxon>
    </lineage>
</organism>
<reference evidence="3 4" key="1">
    <citation type="journal article" date="2010" name="Nat. Commun.">
        <title>The complete sequence of the smallest known nuclear genome from the microsporidian Encephalitozoon intestinalis.</title>
        <authorList>
            <person name="Corradi N."/>
            <person name="Pombert J.-F."/>
            <person name="Farinelli L."/>
            <person name="Didier E.S."/>
            <person name="Keeling P.J."/>
        </authorList>
    </citation>
    <scope>NUCLEOTIDE SEQUENCE [LARGE SCALE GENOMIC DNA]</scope>
    <source>
        <strain evidence="3 4">ATCC 50506</strain>
    </source>
</reference>
<dbReference type="VEuPathDB" id="MicrosporidiaDB:Eint_020600"/>
<dbReference type="AlphaFoldDB" id="E0S5S4"/>
<dbReference type="SMART" id="SM00233">
    <property type="entry name" value="PH"/>
    <property type="match status" value="1"/>
</dbReference>
<dbReference type="Proteomes" id="UP000002313">
    <property type="component" value="Chromosome II"/>
</dbReference>
<keyword evidence="4" id="KW-1185">Reference proteome</keyword>
<feature type="compositionally biased region" description="Polar residues" evidence="1">
    <location>
        <begin position="177"/>
        <end position="196"/>
    </location>
</feature>
<evidence type="ECO:0000256" key="1">
    <source>
        <dbReference type="SAM" id="MobiDB-lite"/>
    </source>
</evidence>
<dbReference type="PROSITE" id="PS50003">
    <property type="entry name" value="PH_DOMAIN"/>
    <property type="match status" value="1"/>
</dbReference>
<feature type="compositionally biased region" description="Polar residues" evidence="1">
    <location>
        <begin position="1"/>
        <end position="10"/>
    </location>
</feature>